<evidence type="ECO:0000256" key="1">
    <source>
        <dbReference type="SAM" id="MobiDB-lite"/>
    </source>
</evidence>
<dbReference type="STRING" id="45607.A0A2T0FJP4"/>
<organism evidence="2 3">
    <name type="scientific">Wickerhamiella sorbophila</name>
    <dbReference type="NCBI Taxonomy" id="45607"/>
    <lineage>
        <taxon>Eukaryota</taxon>
        <taxon>Fungi</taxon>
        <taxon>Dikarya</taxon>
        <taxon>Ascomycota</taxon>
        <taxon>Saccharomycotina</taxon>
        <taxon>Dipodascomycetes</taxon>
        <taxon>Dipodascales</taxon>
        <taxon>Trichomonascaceae</taxon>
        <taxon>Wickerhamiella</taxon>
    </lineage>
</organism>
<proteinExistence type="predicted"/>
<evidence type="ECO:0000313" key="3">
    <source>
        <dbReference type="Proteomes" id="UP000238350"/>
    </source>
</evidence>
<dbReference type="OrthoDB" id="4086809at2759"/>
<feature type="region of interest" description="Disordered" evidence="1">
    <location>
        <begin position="185"/>
        <end position="209"/>
    </location>
</feature>
<keyword evidence="3" id="KW-1185">Reference proteome</keyword>
<sequence>MSDLGHVLFGGVEGTLTSFATVGNAIFDGVPPVETRKPGVIVAAGTVRISAPLGREIGYLEVGEFRQPLLPRRRVWRSSPTQLIFPQPVPCRYWQLDVDAPPAAHARLDAILSELCNFHSLSTVEQPELVGSEDDLYGGGENEISPSPLVLDAINAIKLRSVPVSQASREINDKKLPPQRILSNYLPFSSSRKPSGRAGSAPQGALADESAEQELLEIRPFTAPEGDLITPETSRVLDIVDGPGSPTKAVISRFDYFESVAGDLDSQPLTPLQQSPKLESLLDGDDFVLGDPIEMHEELQARAFILSPERHKPVKPGAFDPATPLDSPQRESPNSSLKTPESTLVSEHIFSPTTGPSTRHSISSSSTLDEILELFTPDFKDLDTKLPPLDGPTVSELTQRNLVQFAPPSTFPALDRRENVRFSHPLIPTPANAVSYRMRSPRPNLPQNVHHDVTTVSGFIGWHLMNRILPPRR</sequence>
<dbReference type="AlphaFoldDB" id="A0A2T0FJP4"/>
<name>A0A2T0FJP4_9ASCO</name>
<dbReference type="RefSeq" id="XP_024665151.1">
    <property type="nucleotide sequence ID" value="XM_024809383.1"/>
</dbReference>
<accession>A0A2T0FJP4</accession>
<gene>
    <name evidence="2" type="ORF">B9G98_02826</name>
</gene>
<protein>
    <submittedName>
        <fullName evidence="2">Uncharacterized protein</fullName>
    </submittedName>
</protein>
<feature type="compositionally biased region" description="Polar residues" evidence="1">
    <location>
        <begin position="330"/>
        <end position="344"/>
    </location>
</feature>
<dbReference type="GeneID" id="36516574"/>
<dbReference type="EMBL" id="NDIQ01000021">
    <property type="protein sequence ID" value="PRT55206.1"/>
    <property type="molecule type" value="Genomic_DNA"/>
</dbReference>
<evidence type="ECO:0000313" key="2">
    <source>
        <dbReference type="EMBL" id="PRT55206.1"/>
    </source>
</evidence>
<feature type="region of interest" description="Disordered" evidence="1">
    <location>
        <begin position="312"/>
        <end position="344"/>
    </location>
</feature>
<reference evidence="2 3" key="1">
    <citation type="submission" date="2017-04" db="EMBL/GenBank/DDBJ databases">
        <title>Genome sequencing of [Candida] sorbophila.</title>
        <authorList>
            <person name="Ahn J.O."/>
        </authorList>
    </citation>
    <scope>NUCLEOTIDE SEQUENCE [LARGE SCALE GENOMIC DNA]</scope>
    <source>
        <strain evidence="2 3">DS02</strain>
    </source>
</reference>
<comment type="caution">
    <text evidence="2">The sequence shown here is derived from an EMBL/GenBank/DDBJ whole genome shotgun (WGS) entry which is preliminary data.</text>
</comment>
<dbReference type="Proteomes" id="UP000238350">
    <property type="component" value="Unassembled WGS sequence"/>
</dbReference>